<evidence type="ECO:0000313" key="3">
    <source>
        <dbReference type="Proteomes" id="UP000501125"/>
    </source>
</evidence>
<sequence length="936" mass="109618">MSITMRRFVVVTLSLLTVCYSNCFVWNFDEINDLIDNVCVPNRFNDTVKCGGTTIMDAFEKQTFDFRRPNDIETYGAWLRLLNNLQYFRTFNVGRMFHLMMNKNREWIMANGGRGISTITVDMQMKTSEVFRWTADTWMRFHVKNDYGAFEKTLASFVNFFNTVPIWAGADFVYFFKVTMSAYEHVRKTYPLHTMHIDRAVKETVQMIIDYPLTISSPNEVKRLFYMYYVNKLPKLGDYMFFQGLYTTVEKRLIMPYNDTFLVGGKFNYRVHHNVQDQRKIDAMRYETDYVYKEVTNFFKRVNVTYNYSITEMDVFVHENKRMYDLMGPMWSIQTDNGGYTHINYASGRIESHVYYDGELVPRNYGHELVHTFMYVVNAVKKSPLWFSEGVANRLGNRACYSYDHDSLKRYRNATIEQIIRSQYGDPLLYGMGSALTAFWYETRPIQLGRMIERHNFTFAIDARMRDDFTIFKTNKLIECDRATKKNTVTVNTVKEQYSKAIRNVDFGACKNYIKFTFHDVIYYMTPTRLIKANIDKNAPIVDQKEIKFNTKPISQFDYNWFLKGVLKQTLISFGDTRNVFKIDSTYSYVSKVSCWDSSADPTNTLVQFGHRSGVWNTVAFMERKTIDEGKQFVKNYLRNVEKCDTFINPPIDDRNISRRLTNLAQRVDKLKVIRIKEHEKTIRVDARGNTLLHLMALHNHRLFKINKQGYSNYVTTHLVNYDGMSPQDLYDYSVAFQQHFGHTHNKYCWTLLTIKRQSVNETVTVNKTDNTSITNNTNKIDNTGKINTINITNKIFTSNENDITTIDPHIISTLLVTVSTQKTLSSTLNNFDTTFFDSTVTTTTISPTQKNNSNTFEEIDDNQDSGVWNKKILIYSLLILFIVILIILVNIFVTMVIVKCKLTKLKEQNKDNTSHVSFNKNKFYNDDESSVKLFE</sequence>
<reference evidence="2 3" key="1">
    <citation type="journal article" date="2018" name="Sci. Rep.">
        <title>Comprehensive analysis of single molecule sequencing-derived complete genome and whole transcriptome of Hyposidra talaca nuclear polyhedrosis virus.</title>
        <authorList>
            <person name="Nguyen T.T."/>
            <person name="Suryamohan K."/>
            <person name="Kuriakose B."/>
            <person name="Janakiraman V."/>
            <person name="Reichelt M."/>
            <person name="Chaudhuri S."/>
            <person name="Guillory J."/>
            <person name="Divakaran N."/>
            <person name="Rabins P.E."/>
            <person name="Goel R."/>
            <person name="Deka B."/>
            <person name="Sarkar S."/>
            <person name="Ekka P."/>
            <person name="Tsai Y.C."/>
            <person name="Vargas D."/>
            <person name="Santhosh S."/>
            <person name="Mohan S."/>
            <person name="Chin C.S."/>
            <person name="Korlach J."/>
            <person name="Thomas G."/>
            <person name="Babu A."/>
            <person name="Seshagiri S."/>
        </authorList>
    </citation>
    <scope>NUCLEOTIDE SEQUENCE [LARGE SCALE GENOMIC DNA]</scope>
    <source>
        <strain evidence="2 3">HytaNPVIndia001</strain>
    </source>
</reference>
<protein>
    <submittedName>
        <fullName evidence="2">Uncharacterized protein</fullName>
    </submittedName>
</protein>
<gene>
    <name evidence="2" type="ORF">HytaNPV_gp133</name>
</gene>
<name>A0A2Z4HI85_9ABAC</name>
<keyword evidence="1" id="KW-0812">Transmembrane</keyword>
<evidence type="ECO:0000256" key="1">
    <source>
        <dbReference type="SAM" id="Phobius"/>
    </source>
</evidence>
<dbReference type="Proteomes" id="UP000501125">
    <property type="component" value="Chromosome"/>
</dbReference>
<feature type="transmembrane region" description="Helical" evidence="1">
    <location>
        <begin position="873"/>
        <end position="899"/>
    </location>
</feature>
<proteinExistence type="predicted"/>
<evidence type="ECO:0000313" key="2">
    <source>
        <dbReference type="EMBL" id="AWW14493.1"/>
    </source>
</evidence>
<organism evidence="2 3">
    <name type="scientific">Hyposidra talaca nucleopolyhedrovirus</name>
    <dbReference type="NCBI Taxonomy" id="1070315"/>
    <lineage>
        <taxon>Viruses</taxon>
        <taxon>Viruses incertae sedis</taxon>
        <taxon>Naldaviricetes</taxon>
        <taxon>Lefavirales</taxon>
        <taxon>Baculoviridae</taxon>
        <taxon>Alphabaculovirus</taxon>
        <taxon>Alphabaculovirus hytalacae</taxon>
    </lineage>
</organism>
<keyword evidence="1" id="KW-0472">Membrane</keyword>
<keyword evidence="1" id="KW-1133">Transmembrane helix</keyword>
<accession>A0A2Z4HI85</accession>
<keyword evidence="3" id="KW-1185">Reference proteome</keyword>
<dbReference type="EMBL" id="MH261376">
    <property type="protein sequence ID" value="AWW14493.1"/>
    <property type="molecule type" value="Genomic_DNA"/>
</dbReference>